<protein>
    <recommendedName>
        <fullName evidence="1">RNase H type-1 domain-containing protein</fullName>
    </recommendedName>
</protein>
<organism evidence="2 3">
    <name type="scientific">Spinacia oleracea</name>
    <name type="common">Spinach</name>
    <dbReference type="NCBI Taxonomy" id="3562"/>
    <lineage>
        <taxon>Eukaryota</taxon>
        <taxon>Viridiplantae</taxon>
        <taxon>Streptophyta</taxon>
        <taxon>Embryophyta</taxon>
        <taxon>Tracheophyta</taxon>
        <taxon>Spermatophyta</taxon>
        <taxon>Magnoliopsida</taxon>
        <taxon>eudicotyledons</taxon>
        <taxon>Gunneridae</taxon>
        <taxon>Pentapetalae</taxon>
        <taxon>Caryophyllales</taxon>
        <taxon>Chenopodiaceae</taxon>
        <taxon>Chenopodioideae</taxon>
        <taxon>Anserineae</taxon>
        <taxon>Spinacia</taxon>
    </lineage>
</organism>
<dbReference type="InterPro" id="IPR012337">
    <property type="entry name" value="RNaseH-like_sf"/>
</dbReference>
<dbReference type="InterPro" id="IPR044730">
    <property type="entry name" value="RNase_H-like_dom_plant"/>
</dbReference>
<name>A0A9R0J2W6_SPIOL</name>
<reference evidence="3" key="2">
    <citation type="submission" date="2025-08" db="UniProtKB">
        <authorList>
            <consortium name="RefSeq"/>
        </authorList>
    </citation>
    <scope>IDENTIFICATION</scope>
    <source>
        <tissue evidence="3">Leaf</tissue>
    </source>
</reference>
<feature type="domain" description="RNase H type-1" evidence="1">
    <location>
        <begin position="52"/>
        <end position="148"/>
    </location>
</feature>
<dbReference type="KEGG" id="soe:110799413"/>
<dbReference type="RefSeq" id="XP_021860368.2">
    <property type="nucleotide sequence ID" value="XM_022004676.2"/>
</dbReference>
<evidence type="ECO:0000259" key="1">
    <source>
        <dbReference type="Pfam" id="PF13456"/>
    </source>
</evidence>
<dbReference type="Gene3D" id="3.30.420.10">
    <property type="entry name" value="Ribonuclease H-like superfamily/Ribonuclease H"/>
    <property type="match status" value="1"/>
</dbReference>
<keyword evidence="2" id="KW-1185">Reference proteome</keyword>
<dbReference type="PANTHER" id="PTHR47723:SF20">
    <property type="entry name" value="RNASE H TYPE-1 DOMAIN-CONTAINING PROTEIN"/>
    <property type="match status" value="1"/>
</dbReference>
<dbReference type="AlphaFoldDB" id="A0A9R0J2W6"/>
<dbReference type="CDD" id="cd06222">
    <property type="entry name" value="RNase_H_like"/>
    <property type="match status" value="1"/>
</dbReference>
<dbReference type="Pfam" id="PF13456">
    <property type="entry name" value="RVT_3"/>
    <property type="match status" value="1"/>
</dbReference>
<reference evidence="2" key="1">
    <citation type="journal article" date="2021" name="Nat. Commun.">
        <title>Genomic analyses provide insights into spinach domestication and the genetic basis of agronomic traits.</title>
        <authorList>
            <person name="Cai X."/>
            <person name="Sun X."/>
            <person name="Xu C."/>
            <person name="Sun H."/>
            <person name="Wang X."/>
            <person name="Ge C."/>
            <person name="Zhang Z."/>
            <person name="Wang Q."/>
            <person name="Fei Z."/>
            <person name="Jiao C."/>
            <person name="Wang Q."/>
        </authorList>
    </citation>
    <scope>NUCLEOTIDE SEQUENCE [LARGE SCALE GENOMIC DNA]</scope>
    <source>
        <strain evidence="2">cv. Varoflay</strain>
    </source>
</reference>
<gene>
    <name evidence="3" type="primary">LOC110799413</name>
</gene>
<dbReference type="GeneID" id="110799413"/>
<dbReference type="PANTHER" id="PTHR47723">
    <property type="entry name" value="OS05G0353850 PROTEIN"/>
    <property type="match status" value="1"/>
</dbReference>
<dbReference type="InterPro" id="IPR002156">
    <property type="entry name" value="RNaseH_domain"/>
</dbReference>
<dbReference type="InterPro" id="IPR053151">
    <property type="entry name" value="RNase_H-like"/>
</dbReference>
<evidence type="ECO:0000313" key="3">
    <source>
        <dbReference type="RefSeq" id="XP_021860368.2"/>
    </source>
</evidence>
<dbReference type="SUPFAM" id="SSF53098">
    <property type="entry name" value="Ribonuclease H-like"/>
    <property type="match status" value="1"/>
</dbReference>
<dbReference type="GO" id="GO:0004523">
    <property type="term" value="F:RNA-DNA hybrid ribonuclease activity"/>
    <property type="evidence" value="ECO:0007669"/>
    <property type="project" value="InterPro"/>
</dbReference>
<sequence length="159" mass="18287">MNHLFSLYNFFFLDWSVTNHVLQNKGKEKEVIVEGMSISSWKPPREGFVKLNTDGAWKSSDIAGGGGMFRSTTGSWFVGFTRKYNMHSSMVAELYATRDELIMAKDYHFDKVELEIDALSLKIMLDVVEKHSHHELAPFLRDVAQLMQILCVKVVRNRV</sequence>
<dbReference type="Proteomes" id="UP000813463">
    <property type="component" value="Chromosome 5"/>
</dbReference>
<dbReference type="GO" id="GO:0003676">
    <property type="term" value="F:nucleic acid binding"/>
    <property type="evidence" value="ECO:0007669"/>
    <property type="project" value="InterPro"/>
</dbReference>
<proteinExistence type="predicted"/>
<accession>A0A9R0J2W6</accession>
<dbReference type="InterPro" id="IPR036397">
    <property type="entry name" value="RNaseH_sf"/>
</dbReference>
<evidence type="ECO:0000313" key="2">
    <source>
        <dbReference type="Proteomes" id="UP000813463"/>
    </source>
</evidence>